<dbReference type="RefSeq" id="XP_056480974.1">
    <property type="nucleotide sequence ID" value="XM_056637467.1"/>
</dbReference>
<dbReference type="EMBL" id="JAPZBU010000012">
    <property type="protein sequence ID" value="KAJ5375944.1"/>
    <property type="molecule type" value="Genomic_DNA"/>
</dbReference>
<comment type="caution">
    <text evidence="2">The sequence shown here is derived from an EMBL/GenBank/DDBJ whole genome shotgun (WGS) entry which is preliminary data.</text>
</comment>
<dbReference type="Proteomes" id="UP001147747">
    <property type="component" value="Unassembled WGS sequence"/>
</dbReference>
<evidence type="ECO:0000256" key="1">
    <source>
        <dbReference type="SAM" id="MobiDB-lite"/>
    </source>
</evidence>
<feature type="region of interest" description="Disordered" evidence="1">
    <location>
        <begin position="93"/>
        <end position="125"/>
    </location>
</feature>
<organism evidence="2 3">
    <name type="scientific">Penicillium cosmopolitanum</name>
    <dbReference type="NCBI Taxonomy" id="1131564"/>
    <lineage>
        <taxon>Eukaryota</taxon>
        <taxon>Fungi</taxon>
        <taxon>Dikarya</taxon>
        <taxon>Ascomycota</taxon>
        <taxon>Pezizomycotina</taxon>
        <taxon>Eurotiomycetes</taxon>
        <taxon>Eurotiomycetidae</taxon>
        <taxon>Eurotiales</taxon>
        <taxon>Aspergillaceae</taxon>
        <taxon>Penicillium</taxon>
    </lineage>
</organism>
<reference evidence="2" key="2">
    <citation type="journal article" date="2023" name="IMA Fungus">
        <title>Comparative genomic study of the Penicillium genus elucidates a diverse pangenome and 15 lateral gene transfer events.</title>
        <authorList>
            <person name="Petersen C."/>
            <person name="Sorensen T."/>
            <person name="Nielsen M.R."/>
            <person name="Sondergaard T.E."/>
            <person name="Sorensen J.L."/>
            <person name="Fitzpatrick D.A."/>
            <person name="Frisvad J.C."/>
            <person name="Nielsen K.L."/>
        </authorList>
    </citation>
    <scope>NUCLEOTIDE SEQUENCE</scope>
    <source>
        <strain evidence="2">IBT 29677</strain>
    </source>
</reference>
<proteinExistence type="predicted"/>
<gene>
    <name evidence="2" type="ORF">N7509_012830</name>
</gene>
<dbReference type="AlphaFoldDB" id="A0A9W9SE56"/>
<feature type="compositionally biased region" description="Low complexity" evidence="1">
    <location>
        <begin position="94"/>
        <end position="125"/>
    </location>
</feature>
<dbReference type="OrthoDB" id="3520229at2759"/>
<dbReference type="GeneID" id="81376447"/>
<accession>A0A9W9SE56</accession>
<reference evidence="2" key="1">
    <citation type="submission" date="2022-12" db="EMBL/GenBank/DDBJ databases">
        <authorList>
            <person name="Petersen C."/>
        </authorList>
    </citation>
    <scope>NUCLEOTIDE SEQUENCE</scope>
    <source>
        <strain evidence="2">IBT 29677</strain>
    </source>
</reference>
<keyword evidence="3" id="KW-1185">Reference proteome</keyword>
<name>A0A9W9SE56_9EURO</name>
<evidence type="ECO:0000313" key="2">
    <source>
        <dbReference type="EMBL" id="KAJ5375944.1"/>
    </source>
</evidence>
<protein>
    <submittedName>
        <fullName evidence="2">Uncharacterized protein</fullName>
    </submittedName>
</protein>
<sequence>MTTTTTTTAASTSSTCIASWQIPSNDVACAGPITGNMTDVFDSCCKGNSPVKYNDGCNIYCLAQGQTKKELSDCLTDKSKKDGSIFCGQGKDNSTATASATTTRETGSDATGTSTTTGKGSSTSTGAAIISQPISKTGLGLVAMLFCSAVAGVIA</sequence>
<evidence type="ECO:0000313" key="3">
    <source>
        <dbReference type="Proteomes" id="UP001147747"/>
    </source>
</evidence>